<dbReference type="NCBIfam" id="NF001911">
    <property type="entry name" value="PRK00685.1"/>
    <property type="match status" value="1"/>
</dbReference>
<dbReference type="Gene3D" id="3.60.15.10">
    <property type="entry name" value="Ribonuclease Z/Hydroxyacylglutathione hydrolase-like"/>
    <property type="match status" value="1"/>
</dbReference>
<protein>
    <recommendedName>
        <fullName evidence="2">UPF0173 metal-dependent hydrolase EGI31_07915</fullName>
    </recommendedName>
</protein>
<evidence type="ECO:0000313" key="5">
    <source>
        <dbReference type="Proteomes" id="UP001204144"/>
    </source>
</evidence>
<evidence type="ECO:0000256" key="1">
    <source>
        <dbReference type="ARBA" id="ARBA00022801"/>
    </source>
</evidence>
<dbReference type="SUPFAM" id="SSF56281">
    <property type="entry name" value="Metallo-hydrolase/oxidoreductase"/>
    <property type="match status" value="1"/>
</dbReference>
<dbReference type="RefSeq" id="WP_255036661.1">
    <property type="nucleotide sequence ID" value="NZ_RJUF01000016.1"/>
</dbReference>
<sequence length="226" mass="24602">MKIQYLGHSCFIVEFGGKRLIFDPFISGNPMAGGVSIADIQADYILLTHGHGDHVADAESIAKQCDAPIISNYEIAEWYQKKGLVAHGLNTGGKFTFDFGTIKLVTAVHSSVLPDGTYGGNPYGFVIWNENHCFYHAGDTALTLDMQLIPKICPALDFAILPVGDYFTMGYEDAIIAADFIACSKIFGCHFDSFPPIKIDHHAARAAFSEANKELILLEVGQVVVV</sequence>
<dbReference type="HAMAP" id="MF_00457">
    <property type="entry name" value="UPF0173"/>
    <property type="match status" value="1"/>
</dbReference>
<evidence type="ECO:0000259" key="3">
    <source>
        <dbReference type="SMART" id="SM00849"/>
    </source>
</evidence>
<evidence type="ECO:0000313" key="4">
    <source>
        <dbReference type="EMBL" id="MCP9762880.1"/>
    </source>
</evidence>
<gene>
    <name evidence="4" type="ORF">EGI31_07915</name>
</gene>
<name>A0AAE3KWH5_9BACT</name>
<accession>A0AAE3KWH5</accession>
<dbReference type="PANTHER" id="PTHR43546">
    <property type="entry name" value="UPF0173 METAL-DEPENDENT HYDROLASE MJ1163-RELATED"/>
    <property type="match status" value="1"/>
</dbReference>
<dbReference type="InterPro" id="IPR036866">
    <property type="entry name" value="RibonucZ/Hydroxyglut_hydro"/>
</dbReference>
<dbReference type="InterPro" id="IPR022877">
    <property type="entry name" value="UPF0173"/>
</dbReference>
<organism evidence="4 5">
    <name type="scientific">Lacihabitans soyangensis</name>
    <dbReference type="NCBI Taxonomy" id="869394"/>
    <lineage>
        <taxon>Bacteria</taxon>
        <taxon>Pseudomonadati</taxon>
        <taxon>Bacteroidota</taxon>
        <taxon>Cytophagia</taxon>
        <taxon>Cytophagales</taxon>
        <taxon>Leadbetterellaceae</taxon>
        <taxon>Lacihabitans</taxon>
    </lineage>
</organism>
<reference evidence="4 5" key="1">
    <citation type="submission" date="2018-11" db="EMBL/GenBank/DDBJ databases">
        <title>Novel bacteria species description.</title>
        <authorList>
            <person name="Han J.-H."/>
        </authorList>
    </citation>
    <scope>NUCLEOTIDE SEQUENCE [LARGE SCALE GENOMIC DNA]</scope>
    <source>
        <strain evidence="4 5">KCTC23259</strain>
    </source>
</reference>
<keyword evidence="5" id="KW-1185">Reference proteome</keyword>
<evidence type="ECO:0000256" key="2">
    <source>
        <dbReference type="HAMAP-Rule" id="MF_00457"/>
    </source>
</evidence>
<dbReference type="Pfam" id="PF13483">
    <property type="entry name" value="Lactamase_B_3"/>
    <property type="match status" value="1"/>
</dbReference>
<comment type="similarity">
    <text evidence="2">Belongs to the UPF0173 family.</text>
</comment>
<dbReference type="InterPro" id="IPR050114">
    <property type="entry name" value="UPF0173_UPF0282_UlaG_hydrolase"/>
</dbReference>
<keyword evidence="1 2" id="KW-0378">Hydrolase</keyword>
<dbReference type="GO" id="GO:0016787">
    <property type="term" value="F:hydrolase activity"/>
    <property type="evidence" value="ECO:0007669"/>
    <property type="project" value="UniProtKB-UniRule"/>
</dbReference>
<dbReference type="SMART" id="SM00849">
    <property type="entry name" value="Lactamase_B"/>
    <property type="match status" value="1"/>
</dbReference>
<dbReference type="InterPro" id="IPR001279">
    <property type="entry name" value="Metallo-B-lactamas"/>
</dbReference>
<comment type="caution">
    <text evidence="4">The sequence shown here is derived from an EMBL/GenBank/DDBJ whole genome shotgun (WGS) entry which is preliminary data.</text>
</comment>
<dbReference type="EMBL" id="RJUF01000016">
    <property type="protein sequence ID" value="MCP9762880.1"/>
    <property type="molecule type" value="Genomic_DNA"/>
</dbReference>
<dbReference type="Proteomes" id="UP001204144">
    <property type="component" value="Unassembled WGS sequence"/>
</dbReference>
<dbReference type="PANTHER" id="PTHR43546:SF3">
    <property type="entry name" value="UPF0173 METAL-DEPENDENT HYDROLASE MJ1163"/>
    <property type="match status" value="1"/>
</dbReference>
<feature type="domain" description="Metallo-beta-lactamase" evidence="3">
    <location>
        <begin position="7"/>
        <end position="190"/>
    </location>
</feature>
<dbReference type="AlphaFoldDB" id="A0AAE3KWH5"/>
<proteinExistence type="inferred from homology"/>